<dbReference type="InterPro" id="IPR014509">
    <property type="entry name" value="YjdF-like"/>
</dbReference>
<sequence length="221" mass="24006">MKIRRRIGISPTQQAWLVRAMQAILAAVVLAGALTGAVGTVTNAGIALAVTFLPAVLERRYTLTMDVGIVLWITTAMFLHAVGTLPLPFLDFASAYSSIWWYDHVTHALSSSLVAGVAYATTRAIDEHTKYIVMPPAFTFVYLLLFIVAFGVVWELLEFLIAEVAAAFGTAQVLTQYGLEDTALDLFYDILGGVLVAVFATAHLTDISDQLAARLDARRAR</sequence>
<dbReference type="AlphaFoldDB" id="A0AAV3SF53"/>
<proteinExistence type="predicted"/>
<accession>A0AAV3SF53</accession>
<dbReference type="Proteomes" id="UP000830542">
    <property type="component" value="Chromosome"/>
</dbReference>
<keyword evidence="1" id="KW-1133">Transmembrane helix</keyword>
<dbReference type="RefSeq" id="WP_244703546.1">
    <property type="nucleotide sequence ID" value="NZ_BAAADN010000022.1"/>
</dbReference>
<organism evidence="2 5">
    <name type="scientific">Halococcus dombrowskii</name>
    <dbReference type="NCBI Taxonomy" id="179637"/>
    <lineage>
        <taxon>Archaea</taxon>
        <taxon>Methanobacteriati</taxon>
        <taxon>Methanobacteriota</taxon>
        <taxon>Stenosarchaea group</taxon>
        <taxon>Halobacteria</taxon>
        <taxon>Halobacteriales</taxon>
        <taxon>Halococcaceae</taxon>
        <taxon>Halococcus</taxon>
    </lineage>
</organism>
<dbReference type="Proteomes" id="UP001500962">
    <property type="component" value="Unassembled WGS sequence"/>
</dbReference>
<evidence type="ECO:0000256" key="1">
    <source>
        <dbReference type="SAM" id="Phobius"/>
    </source>
</evidence>
<evidence type="ECO:0008006" key="6">
    <source>
        <dbReference type="Google" id="ProtNLM"/>
    </source>
</evidence>
<keyword evidence="4" id="KW-1185">Reference proteome</keyword>
<evidence type="ECO:0000313" key="3">
    <source>
        <dbReference type="EMBL" id="UOO95591.1"/>
    </source>
</evidence>
<evidence type="ECO:0000313" key="5">
    <source>
        <dbReference type="Proteomes" id="UP001500962"/>
    </source>
</evidence>
<gene>
    <name evidence="2" type="ORF">GCM10008985_12880</name>
    <name evidence="3" type="ORF">MUK72_02495</name>
</gene>
<name>A0AAV3SF53_HALDO</name>
<feature type="transmembrane region" description="Helical" evidence="1">
    <location>
        <begin position="132"/>
        <end position="153"/>
    </location>
</feature>
<evidence type="ECO:0000313" key="2">
    <source>
        <dbReference type="EMBL" id="GAA0458146.1"/>
    </source>
</evidence>
<feature type="transmembrane region" description="Helical" evidence="1">
    <location>
        <begin position="40"/>
        <end position="57"/>
    </location>
</feature>
<feature type="transmembrane region" description="Helical" evidence="1">
    <location>
        <begin position="186"/>
        <end position="205"/>
    </location>
</feature>
<dbReference type="EMBL" id="CP095005">
    <property type="protein sequence ID" value="UOO95591.1"/>
    <property type="molecule type" value="Genomic_DNA"/>
</dbReference>
<keyword evidence="1" id="KW-0812">Transmembrane</keyword>
<protein>
    <recommendedName>
        <fullName evidence="6">DUF2238 domain-containing protein</fullName>
    </recommendedName>
</protein>
<reference evidence="3" key="2">
    <citation type="submission" date="2022-04" db="EMBL/GenBank/DDBJ databases">
        <title>Sequencing and genomic assembly of Halococcus dombrowskii.</title>
        <authorList>
            <person name="Lim S.W."/>
            <person name="MacLea K.S."/>
        </authorList>
    </citation>
    <scope>NUCLEOTIDE SEQUENCE</scope>
    <source>
        <strain evidence="3">H4</strain>
    </source>
</reference>
<evidence type="ECO:0000313" key="4">
    <source>
        <dbReference type="Proteomes" id="UP000830542"/>
    </source>
</evidence>
<keyword evidence="1" id="KW-0472">Membrane</keyword>
<dbReference type="KEGG" id="hdo:MUK72_02495"/>
<dbReference type="Pfam" id="PF09997">
    <property type="entry name" value="DUF2238"/>
    <property type="match status" value="1"/>
</dbReference>
<reference evidence="2" key="1">
    <citation type="journal article" date="2014" name="Int. J. Syst. Evol. Microbiol.">
        <title>Complete genome sequence of Corynebacterium casei LMG S-19264T (=DSM 44701T), isolated from a smear-ripened cheese.</title>
        <authorList>
            <consortium name="US DOE Joint Genome Institute (JGI-PGF)"/>
            <person name="Walter F."/>
            <person name="Albersmeier A."/>
            <person name="Kalinowski J."/>
            <person name="Ruckert C."/>
        </authorList>
    </citation>
    <scope>NUCLEOTIDE SEQUENCE</scope>
    <source>
        <strain evidence="2">JCM 12289</strain>
    </source>
</reference>
<dbReference type="EMBL" id="BAAADN010000022">
    <property type="protein sequence ID" value="GAA0458146.1"/>
    <property type="molecule type" value="Genomic_DNA"/>
</dbReference>
<feature type="transmembrane region" description="Helical" evidence="1">
    <location>
        <begin position="69"/>
        <end position="87"/>
    </location>
</feature>
<reference evidence="2" key="3">
    <citation type="submission" date="2023-12" db="EMBL/GenBank/DDBJ databases">
        <authorList>
            <person name="Sun Q."/>
            <person name="Inoue M."/>
        </authorList>
    </citation>
    <scope>NUCLEOTIDE SEQUENCE</scope>
    <source>
        <strain evidence="2">JCM 12289</strain>
    </source>
</reference>
<dbReference type="GeneID" id="71760681"/>